<reference evidence="9 10" key="1">
    <citation type="submission" date="2018-05" db="EMBL/GenBank/DDBJ databases">
        <title>Streptomyces venezuelae.</title>
        <authorList>
            <person name="Kim W."/>
            <person name="Lee N."/>
            <person name="Cho B.-K."/>
        </authorList>
    </citation>
    <scope>NUCLEOTIDE SEQUENCE [LARGE SCALE GENOMIC DNA]</scope>
    <source>
        <strain evidence="9 10">ATCC 14583</strain>
    </source>
</reference>
<comment type="pathway">
    <text evidence="1">Carbohydrate degradation; pentose phosphate pathway; D-ribulose 5-phosphate from D-glucose 6-phosphate (oxidative stage): step 1/3.</text>
</comment>
<dbReference type="RefSeq" id="WP_398338795.1">
    <property type="nucleotide sequence ID" value="NZ_JBIRVG010000012.1"/>
</dbReference>
<dbReference type="GO" id="GO:0006006">
    <property type="term" value="P:glucose metabolic process"/>
    <property type="evidence" value="ECO:0007669"/>
    <property type="project" value="UniProtKB-KW"/>
</dbReference>
<dbReference type="PRINTS" id="PR00079">
    <property type="entry name" value="G6PDHDRGNASE"/>
</dbReference>
<gene>
    <name evidence="9" type="ORF">DEJ47_07005</name>
</gene>
<dbReference type="InterPro" id="IPR022674">
    <property type="entry name" value="G6P_DH_NAD-bd"/>
</dbReference>
<dbReference type="UniPathway" id="UPA00115"/>
<evidence type="ECO:0000259" key="7">
    <source>
        <dbReference type="Pfam" id="PF00479"/>
    </source>
</evidence>
<accession>A0A5P2B8Y4</accession>
<dbReference type="PANTHER" id="PTHR23429:SF0">
    <property type="entry name" value="GLUCOSE-6-PHOSPHATE 1-DEHYDROGENASE"/>
    <property type="match status" value="1"/>
</dbReference>
<dbReference type="Gene3D" id="3.40.50.720">
    <property type="entry name" value="NAD(P)-binding Rossmann-like Domain"/>
    <property type="match status" value="1"/>
</dbReference>
<evidence type="ECO:0000259" key="8">
    <source>
        <dbReference type="Pfam" id="PF02781"/>
    </source>
</evidence>
<keyword evidence="4" id="KW-0521">NADP</keyword>
<evidence type="ECO:0000256" key="5">
    <source>
        <dbReference type="ARBA" id="ARBA00023002"/>
    </source>
</evidence>
<dbReference type="InterPro" id="IPR019796">
    <property type="entry name" value="G6P_DH_AS"/>
</dbReference>
<evidence type="ECO:0000256" key="1">
    <source>
        <dbReference type="ARBA" id="ARBA00004937"/>
    </source>
</evidence>
<proteinExistence type="inferred from homology"/>
<dbReference type="GO" id="GO:0004345">
    <property type="term" value="F:glucose-6-phosphate dehydrogenase activity"/>
    <property type="evidence" value="ECO:0007669"/>
    <property type="project" value="InterPro"/>
</dbReference>
<organism evidence="9 10">
    <name type="scientific">Streptomyces venezuelae</name>
    <dbReference type="NCBI Taxonomy" id="54571"/>
    <lineage>
        <taxon>Bacteria</taxon>
        <taxon>Bacillati</taxon>
        <taxon>Actinomycetota</taxon>
        <taxon>Actinomycetes</taxon>
        <taxon>Kitasatosporales</taxon>
        <taxon>Streptomycetaceae</taxon>
        <taxon>Streptomyces</taxon>
    </lineage>
</organism>
<keyword evidence="10" id="KW-1185">Reference proteome</keyword>
<evidence type="ECO:0000256" key="6">
    <source>
        <dbReference type="ARBA" id="ARBA00023277"/>
    </source>
</evidence>
<dbReference type="GO" id="GO:0009051">
    <property type="term" value="P:pentose-phosphate shunt, oxidative branch"/>
    <property type="evidence" value="ECO:0007669"/>
    <property type="project" value="TreeGrafter"/>
</dbReference>
<feature type="domain" description="Glucose-6-phosphate dehydrogenase C-terminal" evidence="8">
    <location>
        <begin position="214"/>
        <end position="482"/>
    </location>
</feature>
<dbReference type="GO" id="GO:0050661">
    <property type="term" value="F:NADP binding"/>
    <property type="evidence" value="ECO:0007669"/>
    <property type="project" value="InterPro"/>
</dbReference>
<protein>
    <submittedName>
        <fullName evidence="9">Glucose-6-phosphate dehydrogenase</fullName>
    </submittedName>
</protein>
<evidence type="ECO:0000256" key="2">
    <source>
        <dbReference type="ARBA" id="ARBA00009975"/>
    </source>
</evidence>
<name>A0A5P2B8Y4_STRVZ</name>
<evidence type="ECO:0000256" key="4">
    <source>
        <dbReference type="ARBA" id="ARBA00022857"/>
    </source>
</evidence>
<dbReference type="PANTHER" id="PTHR23429">
    <property type="entry name" value="GLUCOSE-6-PHOSPHATE 1-DEHYDROGENASE G6PD"/>
    <property type="match status" value="1"/>
</dbReference>
<sequence>MERIIRLSKGRETCPGGVAWVFSRASGSSWGGCVANASSDALVLFGATGDLARRKLWPALYRLSLPFSEQCSPLIVAVGLPGLGREGFEKFVTSAVHDMCGPSDGVTVHGLLARTCYIEGDTARRDTMDEVARALRAADRSVYFLGVPPPLASGTIATMGAVRLPPGSVLVEKPFGNDLHSARALNESLLKVFSADSVLRMDHYLGKEAVENLLAFRFCNPFLAAAWDRNTISRVQITHCESRGVDTRGSLYEEIGAVRDVVQSHLLQLVGTVAMEAPADGTAEAFRERIAQALARVRPVEPGRLVRGQYAGYRAEAGVARDSAVETFAALRLDVDAERWRGVPFLLRSGKGMAATAIEVVVDFVPAERRLWFAGEDPGPARLRFRLGGHGGAVLTVNARRPGADPGPMPVDLAFDLEAAGPSWEAYTHLLADAIHGRTGRFVSMRTVEESWRIVAPALDVRDAPLPYARGSWGPEEAAGLPGADGWCAPL</sequence>
<feature type="domain" description="Glucose-6-phosphate dehydrogenase NAD-binding" evidence="7">
    <location>
        <begin position="43"/>
        <end position="212"/>
    </location>
</feature>
<dbReference type="GO" id="GO:0005829">
    <property type="term" value="C:cytosol"/>
    <property type="evidence" value="ECO:0007669"/>
    <property type="project" value="TreeGrafter"/>
</dbReference>
<dbReference type="PROSITE" id="PS00069">
    <property type="entry name" value="G6P_DEHYDROGENASE"/>
    <property type="match status" value="1"/>
</dbReference>
<dbReference type="InterPro" id="IPR036291">
    <property type="entry name" value="NAD(P)-bd_dom_sf"/>
</dbReference>
<dbReference type="PIRSF" id="PIRSF000110">
    <property type="entry name" value="G6PD"/>
    <property type="match status" value="1"/>
</dbReference>
<keyword evidence="3" id="KW-0313">Glucose metabolism</keyword>
<evidence type="ECO:0000313" key="9">
    <source>
        <dbReference type="EMBL" id="QES26248.1"/>
    </source>
</evidence>
<dbReference type="AlphaFoldDB" id="A0A5P2B8Y4"/>
<comment type="similarity">
    <text evidence="2">Belongs to the glucose-6-phosphate dehydrogenase family.</text>
</comment>
<dbReference type="Gene3D" id="3.30.360.10">
    <property type="entry name" value="Dihydrodipicolinate Reductase, domain 2"/>
    <property type="match status" value="1"/>
</dbReference>
<dbReference type="Pfam" id="PF02781">
    <property type="entry name" value="G6PD_C"/>
    <property type="match status" value="1"/>
</dbReference>
<dbReference type="EMBL" id="CP029193">
    <property type="protein sequence ID" value="QES26248.1"/>
    <property type="molecule type" value="Genomic_DNA"/>
</dbReference>
<dbReference type="Pfam" id="PF00479">
    <property type="entry name" value="G6PD_N"/>
    <property type="match status" value="1"/>
</dbReference>
<evidence type="ECO:0000313" key="10">
    <source>
        <dbReference type="Proteomes" id="UP000323046"/>
    </source>
</evidence>
<keyword evidence="6" id="KW-0119">Carbohydrate metabolism</keyword>
<dbReference type="Proteomes" id="UP000323046">
    <property type="component" value="Chromosome"/>
</dbReference>
<keyword evidence="5" id="KW-0560">Oxidoreductase</keyword>
<evidence type="ECO:0000256" key="3">
    <source>
        <dbReference type="ARBA" id="ARBA00022526"/>
    </source>
</evidence>
<dbReference type="InterPro" id="IPR022675">
    <property type="entry name" value="G6P_DH_C"/>
</dbReference>
<dbReference type="SUPFAM" id="SSF51735">
    <property type="entry name" value="NAD(P)-binding Rossmann-fold domains"/>
    <property type="match status" value="1"/>
</dbReference>
<dbReference type="InterPro" id="IPR001282">
    <property type="entry name" value="G6P_DH"/>
</dbReference>
<dbReference type="SUPFAM" id="SSF55347">
    <property type="entry name" value="Glyceraldehyde-3-phosphate dehydrogenase-like, C-terminal domain"/>
    <property type="match status" value="1"/>
</dbReference>